<keyword evidence="1" id="KW-0472">Membrane</keyword>
<evidence type="ECO:0000256" key="1">
    <source>
        <dbReference type="SAM" id="Phobius"/>
    </source>
</evidence>
<name>A0A660SJP4_UNCW3</name>
<protein>
    <recommendedName>
        <fullName evidence="4">DUF5362 domain-containing protein</fullName>
    </recommendedName>
</protein>
<accession>A0A660SJP4</accession>
<dbReference type="Proteomes" id="UP000268469">
    <property type="component" value="Unassembled WGS sequence"/>
</dbReference>
<organism evidence="2 3">
    <name type="scientific">candidate division WOR-3 bacterium</name>
    <dbReference type="NCBI Taxonomy" id="2052148"/>
    <lineage>
        <taxon>Bacteria</taxon>
        <taxon>Bacteria division WOR-3</taxon>
    </lineage>
</organism>
<dbReference type="Pfam" id="PF17319">
    <property type="entry name" value="DUF5362"/>
    <property type="match status" value="1"/>
</dbReference>
<evidence type="ECO:0000313" key="2">
    <source>
        <dbReference type="EMBL" id="RKX71009.1"/>
    </source>
</evidence>
<dbReference type="AlphaFoldDB" id="A0A660SJP4"/>
<keyword evidence="1" id="KW-0812">Transmembrane</keyword>
<dbReference type="EMBL" id="QNBE01000020">
    <property type="protein sequence ID" value="RKX71009.1"/>
    <property type="molecule type" value="Genomic_DNA"/>
</dbReference>
<feature type="transmembrane region" description="Helical" evidence="1">
    <location>
        <begin position="85"/>
        <end position="109"/>
    </location>
</feature>
<gene>
    <name evidence="2" type="ORF">DRP53_03005</name>
</gene>
<dbReference type="InterPro" id="IPR035287">
    <property type="entry name" value="DUF5362"/>
</dbReference>
<sequence length="120" mass="12785">MEIPEGVANEIASYAERSSPWMKFLGVLSIISGIIAAFTIVGIVIAWLPIWMGVLLFQAGSFAKKAKEENKGEHLAGMMKKLKTFFLIDTITVIISIVFALIAIALGILGGLGGMRGFGG</sequence>
<proteinExistence type="predicted"/>
<comment type="caution">
    <text evidence="2">The sequence shown here is derived from an EMBL/GenBank/DDBJ whole genome shotgun (WGS) entry which is preliminary data.</text>
</comment>
<evidence type="ECO:0000313" key="3">
    <source>
        <dbReference type="Proteomes" id="UP000268469"/>
    </source>
</evidence>
<feature type="transmembrane region" description="Helical" evidence="1">
    <location>
        <begin position="24"/>
        <end position="57"/>
    </location>
</feature>
<keyword evidence="1" id="KW-1133">Transmembrane helix</keyword>
<evidence type="ECO:0008006" key="4">
    <source>
        <dbReference type="Google" id="ProtNLM"/>
    </source>
</evidence>
<reference evidence="2 3" key="1">
    <citation type="submission" date="2018-06" db="EMBL/GenBank/DDBJ databases">
        <title>Extensive metabolic versatility and redundancy in microbially diverse, dynamic hydrothermal sediments.</title>
        <authorList>
            <person name="Dombrowski N."/>
            <person name="Teske A."/>
            <person name="Baker B.J."/>
        </authorList>
    </citation>
    <scope>NUCLEOTIDE SEQUENCE [LARGE SCALE GENOMIC DNA]</scope>
    <source>
        <strain evidence="2">B36_G15</strain>
    </source>
</reference>